<feature type="repeat" description="ANK" evidence="3">
    <location>
        <begin position="83"/>
        <end position="112"/>
    </location>
</feature>
<evidence type="ECO:0000256" key="3">
    <source>
        <dbReference type="PROSITE-ProRule" id="PRU00023"/>
    </source>
</evidence>
<name>A0AA88LHR3_ARTSF</name>
<dbReference type="SUPFAM" id="SSF48403">
    <property type="entry name" value="Ankyrin repeat"/>
    <property type="match status" value="1"/>
</dbReference>
<protein>
    <submittedName>
        <fullName evidence="4">Uncharacterized protein</fullName>
    </submittedName>
</protein>
<comment type="caution">
    <text evidence="4">The sequence shown here is derived from an EMBL/GenBank/DDBJ whole genome shotgun (WGS) entry which is preliminary data.</text>
</comment>
<dbReference type="InterPro" id="IPR002110">
    <property type="entry name" value="Ankyrin_rpt"/>
</dbReference>
<evidence type="ECO:0000256" key="2">
    <source>
        <dbReference type="ARBA" id="ARBA00023043"/>
    </source>
</evidence>
<dbReference type="InterPro" id="IPR050663">
    <property type="entry name" value="Ankyrin-SOCS_Box"/>
</dbReference>
<dbReference type="EMBL" id="JAVRJZ010000003">
    <property type="protein sequence ID" value="KAK2724436.1"/>
    <property type="molecule type" value="Genomic_DNA"/>
</dbReference>
<dbReference type="PANTHER" id="PTHR24193:SF121">
    <property type="entry name" value="ADA2A-CONTAINING COMPLEX COMPONENT 3, ISOFORM D"/>
    <property type="match status" value="1"/>
</dbReference>
<feature type="repeat" description="ANK" evidence="3">
    <location>
        <begin position="180"/>
        <end position="212"/>
    </location>
</feature>
<dbReference type="PROSITE" id="PS50088">
    <property type="entry name" value="ANK_REPEAT"/>
    <property type="match status" value="8"/>
</dbReference>
<gene>
    <name evidence="4" type="ORF">QYM36_001072</name>
</gene>
<evidence type="ECO:0000313" key="4">
    <source>
        <dbReference type="EMBL" id="KAK2724436.1"/>
    </source>
</evidence>
<evidence type="ECO:0000256" key="1">
    <source>
        <dbReference type="ARBA" id="ARBA00022737"/>
    </source>
</evidence>
<proteinExistence type="predicted"/>
<accession>A0AA88LHR3</accession>
<organism evidence="4 5">
    <name type="scientific">Artemia franciscana</name>
    <name type="common">Brine shrimp</name>
    <name type="synonym">Artemia sanfranciscana</name>
    <dbReference type="NCBI Taxonomy" id="6661"/>
    <lineage>
        <taxon>Eukaryota</taxon>
        <taxon>Metazoa</taxon>
        <taxon>Ecdysozoa</taxon>
        <taxon>Arthropoda</taxon>
        <taxon>Crustacea</taxon>
        <taxon>Branchiopoda</taxon>
        <taxon>Anostraca</taxon>
        <taxon>Artemiidae</taxon>
        <taxon>Artemia</taxon>
    </lineage>
</organism>
<dbReference type="PROSITE" id="PS50297">
    <property type="entry name" value="ANK_REP_REGION"/>
    <property type="match status" value="8"/>
</dbReference>
<feature type="repeat" description="ANK" evidence="3">
    <location>
        <begin position="46"/>
        <end position="78"/>
    </location>
</feature>
<sequence>MVHFRCKQCFFDFTNAPLIKDVLKDDIEMVERHLKNGADPNGSRCCGLTLLHYAVMNNNLNMCQLILENNANPNLTEFGYCWTPLHYAAKRGNLEICQLLVSKGAAINAVGYDGQTALYFAVSKGEISLTKYLLELNANPNLKLRRSRWTPLHYAAMKGDLEISRLLVSNGATIDAFTSDGRTPLCWSVIERKVSMTKYLLEQGANPNLKFDKSQCTPLHYAARDGELEICYLLLSSGALMDALDASKWTPLHFAARYGNLEICRLLISSGASVNALDDSKWTPLHYAARYSKLEICLLLVSNGAEINCLTSKNDTPLMLAYCNVNDIYSYISEYLLANKTKFSDEIMRFRPKDFRTVFPDYDCDLLDS</sequence>
<dbReference type="InterPro" id="IPR036770">
    <property type="entry name" value="Ankyrin_rpt-contain_sf"/>
</dbReference>
<reference evidence="4" key="1">
    <citation type="submission" date="2023-07" db="EMBL/GenBank/DDBJ databases">
        <title>Chromosome-level genome assembly of Artemia franciscana.</title>
        <authorList>
            <person name="Jo E."/>
        </authorList>
    </citation>
    <scope>NUCLEOTIDE SEQUENCE</scope>
    <source>
        <tissue evidence="4">Whole body</tissue>
    </source>
</reference>
<keyword evidence="1" id="KW-0677">Repeat</keyword>
<dbReference type="GO" id="GO:0045944">
    <property type="term" value="P:positive regulation of transcription by RNA polymerase II"/>
    <property type="evidence" value="ECO:0007669"/>
    <property type="project" value="TreeGrafter"/>
</dbReference>
<feature type="repeat" description="ANK" evidence="3">
    <location>
        <begin position="247"/>
        <end position="279"/>
    </location>
</feature>
<dbReference type="Gene3D" id="1.25.40.20">
    <property type="entry name" value="Ankyrin repeat-containing domain"/>
    <property type="match status" value="4"/>
</dbReference>
<evidence type="ECO:0000313" key="5">
    <source>
        <dbReference type="Proteomes" id="UP001187531"/>
    </source>
</evidence>
<dbReference type="AlphaFoldDB" id="A0AA88LHR3"/>
<feature type="repeat" description="ANK" evidence="3">
    <location>
        <begin position="147"/>
        <end position="179"/>
    </location>
</feature>
<dbReference type="GO" id="GO:0005634">
    <property type="term" value="C:nucleus"/>
    <property type="evidence" value="ECO:0007669"/>
    <property type="project" value="TreeGrafter"/>
</dbReference>
<dbReference type="Pfam" id="PF12796">
    <property type="entry name" value="Ank_2"/>
    <property type="match status" value="3"/>
</dbReference>
<dbReference type="GO" id="GO:0000976">
    <property type="term" value="F:transcription cis-regulatory region binding"/>
    <property type="evidence" value="ECO:0007669"/>
    <property type="project" value="TreeGrafter"/>
</dbReference>
<dbReference type="PANTHER" id="PTHR24193">
    <property type="entry name" value="ANKYRIN REPEAT PROTEIN"/>
    <property type="match status" value="1"/>
</dbReference>
<dbReference type="Proteomes" id="UP001187531">
    <property type="component" value="Unassembled WGS sequence"/>
</dbReference>
<dbReference type="PRINTS" id="PR01415">
    <property type="entry name" value="ANKYRIN"/>
</dbReference>
<dbReference type="SMART" id="SM00248">
    <property type="entry name" value="ANK"/>
    <property type="match status" value="9"/>
</dbReference>
<keyword evidence="5" id="KW-1185">Reference proteome</keyword>
<feature type="repeat" description="ANK" evidence="3">
    <location>
        <begin position="214"/>
        <end position="246"/>
    </location>
</feature>
<feature type="repeat" description="ANK" evidence="3">
    <location>
        <begin position="280"/>
        <end position="312"/>
    </location>
</feature>
<feature type="repeat" description="ANK" evidence="3">
    <location>
        <begin position="113"/>
        <end position="145"/>
    </location>
</feature>
<keyword evidence="2 3" id="KW-0040">ANK repeat</keyword>